<evidence type="ECO:0000256" key="5">
    <source>
        <dbReference type="ARBA" id="ARBA00023242"/>
    </source>
</evidence>
<dbReference type="PANTHER" id="PTHR37534:SF46">
    <property type="entry name" value="ZN(II)2CYS6 TRANSCRIPTION FACTOR (EUROFUNG)"/>
    <property type="match status" value="1"/>
</dbReference>
<evidence type="ECO:0000256" key="2">
    <source>
        <dbReference type="ARBA" id="ARBA00023015"/>
    </source>
</evidence>
<dbReference type="Pfam" id="PF11951">
    <property type="entry name" value="Fungal_trans_2"/>
    <property type="match status" value="1"/>
</dbReference>
<organism evidence="8 9">
    <name type="scientific">Knufia peltigerae</name>
    <dbReference type="NCBI Taxonomy" id="1002370"/>
    <lineage>
        <taxon>Eukaryota</taxon>
        <taxon>Fungi</taxon>
        <taxon>Dikarya</taxon>
        <taxon>Ascomycota</taxon>
        <taxon>Pezizomycotina</taxon>
        <taxon>Eurotiomycetes</taxon>
        <taxon>Chaetothyriomycetidae</taxon>
        <taxon>Chaetothyriales</taxon>
        <taxon>Trichomeriaceae</taxon>
        <taxon>Knufia</taxon>
    </lineage>
</organism>
<dbReference type="GO" id="GO:0000981">
    <property type="term" value="F:DNA-binding transcription factor activity, RNA polymerase II-specific"/>
    <property type="evidence" value="ECO:0007669"/>
    <property type="project" value="InterPro"/>
</dbReference>
<keyword evidence="9" id="KW-1185">Reference proteome</keyword>
<proteinExistence type="predicted"/>
<feature type="region of interest" description="Disordered" evidence="6">
    <location>
        <begin position="304"/>
        <end position="326"/>
    </location>
</feature>
<dbReference type="Proteomes" id="UP001172681">
    <property type="component" value="Unassembled WGS sequence"/>
</dbReference>
<dbReference type="SMART" id="SM00066">
    <property type="entry name" value="GAL4"/>
    <property type="match status" value="1"/>
</dbReference>
<evidence type="ECO:0000256" key="6">
    <source>
        <dbReference type="SAM" id="MobiDB-lite"/>
    </source>
</evidence>
<dbReference type="GO" id="GO:0005634">
    <property type="term" value="C:nucleus"/>
    <property type="evidence" value="ECO:0007669"/>
    <property type="project" value="UniProtKB-SubCell"/>
</dbReference>
<dbReference type="GO" id="GO:0008270">
    <property type="term" value="F:zinc ion binding"/>
    <property type="evidence" value="ECO:0007669"/>
    <property type="project" value="InterPro"/>
</dbReference>
<keyword evidence="4" id="KW-0804">Transcription</keyword>
<evidence type="ECO:0000259" key="7">
    <source>
        <dbReference type="PROSITE" id="PS50048"/>
    </source>
</evidence>
<evidence type="ECO:0000313" key="8">
    <source>
        <dbReference type="EMBL" id="KAJ9646172.1"/>
    </source>
</evidence>
<dbReference type="CDD" id="cd00067">
    <property type="entry name" value="GAL4"/>
    <property type="match status" value="1"/>
</dbReference>
<name>A0AA39D414_9EURO</name>
<gene>
    <name evidence="8" type="ORF">H2204_000835</name>
</gene>
<dbReference type="Pfam" id="PF00172">
    <property type="entry name" value="Zn_clus"/>
    <property type="match status" value="1"/>
</dbReference>
<protein>
    <recommendedName>
        <fullName evidence="7">Zn(2)-C6 fungal-type domain-containing protein</fullName>
    </recommendedName>
</protein>
<dbReference type="GO" id="GO:0003677">
    <property type="term" value="F:DNA binding"/>
    <property type="evidence" value="ECO:0007669"/>
    <property type="project" value="UniProtKB-KW"/>
</dbReference>
<dbReference type="InterPro" id="IPR021858">
    <property type="entry name" value="Fun_TF"/>
</dbReference>
<evidence type="ECO:0000256" key="4">
    <source>
        <dbReference type="ARBA" id="ARBA00023163"/>
    </source>
</evidence>
<sequence length="493" mass="55559">MADKDCRTCNRRRIRCDRKLPYCSKCLKKGLVCPGYKQPLRWTNAIAVRGRFRGLAAPDVAQATISHEDQAADLDDSPVLAVTTTELPEADLIATLNRFTEPVIRRLLHYYETEITPIMPWIDSPHNGYRRLILPLAESQPILRLAILATAARHAAFGTGVDEDLLRSASETAVTMITLRLTQLTMQDPGTTAQYDVDPTDIQAIIAAVLVLSDYSLLLSNLYVAQFHREGIRTLLNTLVCTTNRDTEMFVFLQDEAAAYDVLACTSLFEIDRVRNAVLPSAQNNIFAQFLRVIHVITMSSLRPGVQSQSPDDERGTEGEDDEEHETLEVCPASMTELENAFEAARGSTLLSAGPLLETASDTLRHDFICLVAAYHHAGLLYAYKRLPSIGMEASTRCYHLGRLFDSLEHIQEIRVVLSSLTWPLFIAGICCGDHVDRIQKVENWCQLLATDTRYEHYHLLTDFLRQLHHDPQHDWISLAKEYERQHHPIVAI</sequence>
<evidence type="ECO:0000313" key="9">
    <source>
        <dbReference type="Proteomes" id="UP001172681"/>
    </source>
</evidence>
<keyword evidence="3" id="KW-0238">DNA-binding</keyword>
<keyword evidence="5" id="KW-0539">Nucleus</keyword>
<dbReference type="InterPro" id="IPR036864">
    <property type="entry name" value="Zn2-C6_fun-type_DNA-bd_sf"/>
</dbReference>
<accession>A0AA39D414</accession>
<keyword evidence="2" id="KW-0805">Transcription regulation</keyword>
<comment type="subcellular location">
    <subcellularLocation>
        <location evidence="1">Nucleus</location>
    </subcellularLocation>
</comment>
<dbReference type="AlphaFoldDB" id="A0AA39D414"/>
<dbReference type="Gene3D" id="4.10.240.10">
    <property type="entry name" value="Zn(2)-C6 fungal-type DNA-binding domain"/>
    <property type="match status" value="1"/>
</dbReference>
<evidence type="ECO:0000256" key="1">
    <source>
        <dbReference type="ARBA" id="ARBA00004123"/>
    </source>
</evidence>
<dbReference type="PANTHER" id="PTHR37534">
    <property type="entry name" value="TRANSCRIPTIONAL ACTIVATOR PROTEIN UGA3"/>
    <property type="match status" value="1"/>
</dbReference>
<evidence type="ECO:0000256" key="3">
    <source>
        <dbReference type="ARBA" id="ARBA00023125"/>
    </source>
</evidence>
<dbReference type="EMBL" id="JAPDRN010000003">
    <property type="protein sequence ID" value="KAJ9646172.1"/>
    <property type="molecule type" value="Genomic_DNA"/>
</dbReference>
<feature type="domain" description="Zn(2)-C6 fungal-type" evidence="7">
    <location>
        <begin position="5"/>
        <end position="33"/>
    </location>
</feature>
<dbReference type="InterPro" id="IPR001138">
    <property type="entry name" value="Zn2Cys6_DnaBD"/>
</dbReference>
<reference evidence="8" key="1">
    <citation type="submission" date="2022-10" db="EMBL/GenBank/DDBJ databases">
        <title>Culturing micro-colonial fungi from biological soil crusts in the Mojave desert and describing Neophaeococcomyces mojavensis, and introducing the new genera and species Taxawa tesnikishii.</title>
        <authorList>
            <person name="Kurbessoian T."/>
            <person name="Stajich J.E."/>
        </authorList>
    </citation>
    <scope>NUCLEOTIDE SEQUENCE</scope>
    <source>
        <strain evidence="8">TK_35</strain>
    </source>
</reference>
<dbReference type="PROSITE" id="PS50048">
    <property type="entry name" value="ZN2_CY6_FUNGAL_2"/>
    <property type="match status" value="1"/>
</dbReference>
<dbReference type="SUPFAM" id="SSF57701">
    <property type="entry name" value="Zn2/Cys6 DNA-binding domain"/>
    <property type="match status" value="1"/>
</dbReference>
<comment type="caution">
    <text evidence="8">The sequence shown here is derived from an EMBL/GenBank/DDBJ whole genome shotgun (WGS) entry which is preliminary data.</text>
</comment>